<organism evidence="3">
    <name type="scientific">Panicum hallii</name>
    <dbReference type="NCBI Taxonomy" id="206008"/>
    <lineage>
        <taxon>Eukaryota</taxon>
        <taxon>Viridiplantae</taxon>
        <taxon>Streptophyta</taxon>
        <taxon>Embryophyta</taxon>
        <taxon>Tracheophyta</taxon>
        <taxon>Spermatophyta</taxon>
        <taxon>Magnoliopsida</taxon>
        <taxon>Liliopsida</taxon>
        <taxon>Poales</taxon>
        <taxon>Poaceae</taxon>
        <taxon>PACMAD clade</taxon>
        <taxon>Panicoideae</taxon>
        <taxon>Panicodae</taxon>
        <taxon>Paniceae</taxon>
        <taxon>Panicinae</taxon>
        <taxon>Panicum</taxon>
        <taxon>Panicum sect. Panicum</taxon>
    </lineage>
</organism>
<dbReference type="PANTHER" id="PTHR47165">
    <property type="entry name" value="OS03G0429900 PROTEIN"/>
    <property type="match status" value="1"/>
</dbReference>
<sequence length="198" mass="22540">MYVEIPPEDIPYLKPHLQEGKIVDIKRFLVQRAKNIYKVVEAPYMIKLTQRSIITPVVPEPPDFLKYVYNLIPFSELPHHANLTDRFLDIIGYVAAVSNVAKVRYGYGKIQTKRIFILKDDKGNSIEISLWGPRAIEFDAETVYANGQESAVIVIFVGTLAKTIKTEKGDKVILTGTSACRWYINEYIPAINEFYAKG</sequence>
<dbReference type="AlphaFoldDB" id="A0A2T8KW98"/>
<accession>A0A2T8KW98</accession>
<name>A0A2T8KW98_9POAL</name>
<dbReference type="CDD" id="cd04481">
    <property type="entry name" value="RPA1_DBD_B_like"/>
    <property type="match status" value="1"/>
</dbReference>
<evidence type="ECO:0000313" key="3">
    <source>
        <dbReference type="EMBL" id="PVH66460.1"/>
    </source>
</evidence>
<dbReference type="GO" id="GO:0003677">
    <property type="term" value="F:DNA binding"/>
    <property type="evidence" value="ECO:0007669"/>
    <property type="project" value="UniProtKB-KW"/>
</dbReference>
<proteinExistence type="predicted"/>
<dbReference type="Pfam" id="PF16900">
    <property type="entry name" value="REPA_OB_2"/>
    <property type="match status" value="1"/>
</dbReference>
<protein>
    <recommendedName>
        <fullName evidence="2">Replication protein A OB domain-containing protein</fullName>
    </recommendedName>
</protein>
<dbReference type="InterPro" id="IPR031657">
    <property type="entry name" value="REPA_OB_2"/>
</dbReference>
<dbReference type="PANTHER" id="PTHR47165:SF4">
    <property type="entry name" value="OS03G0429900 PROTEIN"/>
    <property type="match status" value="1"/>
</dbReference>
<evidence type="ECO:0000259" key="2">
    <source>
        <dbReference type="Pfam" id="PF16900"/>
    </source>
</evidence>
<dbReference type="Gene3D" id="2.40.50.140">
    <property type="entry name" value="Nucleic acid-binding proteins"/>
    <property type="match status" value="2"/>
</dbReference>
<dbReference type="Proteomes" id="UP000243499">
    <property type="component" value="Chromosome 1"/>
</dbReference>
<evidence type="ECO:0000256" key="1">
    <source>
        <dbReference type="ARBA" id="ARBA00023125"/>
    </source>
</evidence>
<reference evidence="3" key="1">
    <citation type="submission" date="2018-04" db="EMBL/GenBank/DDBJ databases">
        <title>WGS assembly of Panicum hallii.</title>
        <authorList>
            <person name="Lovell J."/>
            <person name="Jenkins J."/>
            <person name="Lowry D."/>
            <person name="Mamidi S."/>
            <person name="Sreedasyam A."/>
            <person name="Weng X."/>
            <person name="Barry K."/>
            <person name="Bonette J."/>
            <person name="Campitelli B."/>
            <person name="Daum C."/>
            <person name="Gordon S."/>
            <person name="Gould B."/>
            <person name="Lipzen A."/>
            <person name="Macqueen A."/>
            <person name="Palacio-Mejia J."/>
            <person name="Plott C."/>
            <person name="Shakirov E."/>
            <person name="Shu S."/>
            <person name="Yoshinaga Y."/>
            <person name="Zane M."/>
            <person name="Rokhsar D."/>
            <person name="Grimwood J."/>
            <person name="Schmutz J."/>
            <person name="Juenger T."/>
        </authorList>
    </citation>
    <scope>NUCLEOTIDE SEQUENCE [LARGE SCALE GENOMIC DNA]</scope>
    <source>
        <strain evidence="3">FIL2</strain>
    </source>
</reference>
<dbReference type="SUPFAM" id="SSF50249">
    <property type="entry name" value="Nucleic acid-binding proteins"/>
    <property type="match status" value="2"/>
</dbReference>
<keyword evidence="1" id="KW-0238">DNA-binding</keyword>
<dbReference type="Gramene" id="PVH66460">
    <property type="protein sequence ID" value="PVH66460"/>
    <property type="gene ID" value="PAHAL_1G252000"/>
</dbReference>
<dbReference type="InterPro" id="IPR012340">
    <property type="entry name" value="NA-bd_OB-fold"/>
</dbReference>
<feature type="domain" description="Replication protein A OB" evidence="2">
    <location>
        <begin position="84"/>
        <end position="145"/>
    </location>
</feature>
<gene>
    <name evidence="3" type="ORF">PAHAL_1G252000</name>
</gene>
<dbReference type="EMBL" id="CM008046">
    <property type="protein sequence ID" value="PVH66460.1"/>
    <property type="molecule type" value="Genomic_DNA"/>
</dbReference>